<dbReference type="InterPro" id="IPR005181">
    <property type="entry name" value="SASA"/>
</dbReference>
<dbReference type="Gene3D" id="3.40.50.1110">
    <property type="entry name" value="SGNH hydrolase"/>
    <property type="match status" value="1"/>
</dbReference>
<dbReference type="AlphaFoldDB" id="A0A8J3D8W9"/>
<dbReference type="PANTHER" id="PTHR31988">
    <property type="entry name" value="ESTERASE, PUTATIVE (DUF303)-RELATED"/>
    <property type="match status" value="1"/>
</dbReference>
<gene>
    <name evidence="5" type="ORF">GCM10007390_24560</name>
</gene>
<feature type="domain" description="Secretion system C-terminal sorting" evidence="4">
    <location>
        <begin position="625"/>
        <end position="699"/>
    </location>
</feature>
<dbReference type="InterPro" id="IPR052940">
    <property type="entry name" value="Carb_Esterase_6"/>
</dbReference>
<dbReference type="RefSeq" id="WP_189564725.1">
    <property type="nucleotide sequence ID" value="NZ_BMXF01000002.1"/>
</dbReference>
<feature type="signal peptide" evidence="2">
    <location>
        <begin position="1"/>
        <end position="26"/>
    </location>
</feature>
<dbReference type="PANTHER" id="PTHR31988:SF19">
    <property type="entry name" value="9-O-ACETYL-N-ACETYLNEURAMINIC ACID DEACETYLASE-RELATED"/>
    <property type="match status" value="1"/>
</dbReference>
<dbReference type="InterPro" id="IPR026444">
    <property type="entry name" value="Secre_tail"/>
</dbReference>
<keyword evidence="2" id="KW-0732">Signal</keyword>
<evidence type="ECO:0000256" key="1">
    <source>
        <dbReference type="ARBA" id="ARBA00022801"/>
    </source>
</evidence>
<evidence type="ECO:0000259" key="3">
    <source>
        <dbReference type="Pfam" id="PF03629"/>
    </source>
</evidence>
<accession>A0A8J3D8W9</accession>
<dbReference type="SUPFAM" id="SSF52266">
    <property type="entry name" value="SGNH hydrolase"/>
    <property type="match status" value="1"/>
</dbReference>
<evidence type="ECO:0000313" key="6">
    <source>
        <dbReference type="Proteomes" id="UP000598271"/>
    </source>
</evidence>
<name>A0A8J3D8W9_9BACT</name>
<evidence type="ECO:0000256" key="2">
    <source>
        <dbReference type="SAM" id="SignalP"/>
    </source>
</evidence>
<dbReference type="Pfam" id="PF18962">
    <property type="entry name" value="Por_Secre_tail"/>
    <property type="match status" value="1"/>
</dbReference>
<protein>
    <recommendedName>
        <fullName evidence="7">T9SS type A sorting domain-containing protein</fullName>
    </recommendedName>
</protein>
<dbReference type="Proteomes" id="UP000598271">
    <property type="component" value="Unassembled WGS sequence"/>
</dbReference>
<proteinExistence type="predicted"/>
<keyword evidence="1" id="KW-0378">Hydrolase</keyword>
<comment type="caution">
    <text evidence="5">The sequence shown here is derived from an EMBL/GenBank/DDBJ whole genome shotgun (WGS) entry which is preliminary data.</text>
</comment>
<feature type="domain" description="Sialate O-acetylesterase" evidence="3">
    <location>
        <begin position="127"/>
        <end position="322"/>
    </location>
</feature>
<dbReference type="GO" id="GO:0016788">
    <property type="term" value="F:hydrolase activity, acting on ester bonds"/>
    <property type="evidence" value="ECO:0007669"/>
    <property type="project" value="UniProtKB-ARBA"/>
</dbReference>
<dbReference type="InterPro" id="IPR036514">
    <property type="entry name" value="SGNH_hydro_sf"/>
</dbReference>
<sequence length="700" mass="75853">MRTISTICIFLITCLLSNFLALGAEAQIKITSPSDRAVYQRDITGQTTISISGTYSLPVDKFEVRAVAVIPGQGQNTEWSTLQDRVSGGVFQGTVRLQGGWYTLEVRGLLNGSVVGRDVVSRMGVGEVFLISGQSNAQGLFESPGPAASDDRVNYIAYDNTVNSLFDPPAPTFAHLESNVTIGPRGKTAWCWGILGDLLVRKLNVPVLFINTAWEGTTIKNWSESAAGRITQNAYGGFNYPAQMPYGNLLISTQHYVHQLGVRAILWMQGETDNIPSNTSAQDYRDRMQFLINKLNSDTDKRINWVISRTSRAVNGAGQSVTNQNVINGQNAVLNTTFNSTFPGPETDNAYVPRPDGLHFTGQNGQRILANLWNDALNTTFFSTITPVTPTPTPSLSTSCGTNNATVSLTLPAGYSSYEWSTGQSGRTIAINSPGTYRAVLKDARGNAITSPSVTINTTVRPLKPTVIPGGQQQACADTGFVFAASGGTDYFLWSDGSTSKSFRATQTGNYTVKAQNVFGCESEISAPVSLTVRPKLSIPLIEQSGPYSLTASITEPNLNEKYEWKVGSSFLKPETSTIKVTESGEYTARAKAVFTMGSNNSLTCYSAYAPPVPFSLSENDGVVIFPNPSREGIVYVETLENLANAEVAFYNINGSIIRTQRFSLLNERQRIDASTLPPGLYLVRVRAPGLDVTKRIVID</sequence>
<reference evidence="5 6" key="1">
    <citation type="journal article" date="2014" name="Int. J. Syst. Evol. Microbiol.">
        <title>Complete genome sequence of Corynebacterium casei LMG S-19264T (=DSM 44701T), isolated from a smear-ripened cheese.</title>
        <authorList>
            <consortium name="US DOE Joint Genome Institute (JGI-PGF)"/>
            <person name="Walter F."/>
            <person name="Albersmeier A."/>
            <person name="Kalinowski J."/>
            <person name="Ruckert C."/>
        </authorList>
    </citation>
    <scope>NUCLEOTIDE SEQUENCE [LARGE SCALE GENOMIC DNA]</scope>
    <source>
        <strain evidence="5 6">KCTC 12866</strain>
    </source>
</reference>
<dbReference type="EMBL" id="BMXF01000002">
    <property type="protein sequence ID" value="GHB70029.1"/>
    <property type="molecule type" value="Genomic_DNA"/>
</dbReference>
<dbReference type="Pfam" id="PF03629">
    <property type="entry name" value="SASA"/>
    <property type="match status" value="1"/>
</dbReference>
<evidence type="ECO:0000313" key="5">
    <source>
        <dbReference type="EMBL" id="GHB70029.1"/>
    </source>
</evidence>
<evidence type="ECO:0000259" key="4">
    <source>
        <dbReference type="Pfam" id="PF18962"/>
    </source>
</evidence>
<keyword evidence="6" id="KW-1185">Reference proteome</keyword>
<organism evidence="5 6">
    <name type="scientific">Persicitalea jodogahamensis</name>
    <dbReference type="NCBI Taxonomy" id="402147"/>
    <lineage>
        <taxon>Bacteria</taxon>
        <taxon>Pseudomonadati</taxon>
        <taxon>Bacteroidota</taxon>
        <taxon>Cytophagia</taxon>
        <taxon>Cytophagales</taxon>
        <taxon>Spirosomataceae</taxon>
        <taxon>Persicitalea</taxon>
    </lineage>
</organism>
<feature type="chain" id="PRO_5035173973" description="T9SS type A sorting domain-containing protein" evidence="2">
    <location>
        <begin position="27"/>
        <end position="700"/>
    </location>
</feature>
<evidence type="ECO:0008006" key="7">
    <source>
        <dbReference type="Google" id="ProtNLM"/>
    </source>
</evidence>
<dbReference type="NCBIfam" id="TIGR04183">
    <property type="entry name" value="Por_Secre_tail"/>
    <property type="match status" value="1"/>
</dbReference>